<evidence type="ECO:0000256" key="3">
    <source>
        <dbReference type="ARBA" id="ARBA00022723"/>
    </source>
</evidence>
<dbReference type="AlphaFoldDB" id="A0A1W1X1Q3"/>
<evidence type="ECO:0000256" key="5">
    <source>
        <dbReference type="ARBA" id="ARBA00023014"/>
    </source>
</evidence>
<keyword evidence="2" id="KW-0949">S-adenosyl-L-methionine</keyword>
<dbReference type="InterPro" id="IPR006158">
    <property type="entry name" value="Cobalamin-bd"/>
</dbReference>
<dbReference type="Gene3D" id="3.80.30.20">
    <property type="entry name" value="tm_1862 like domain"/>
    <property type="match status" value="1"/>
</dbReference>
<dbReference type="GO" id="GO:0031419">
    <property type="term" value="F:cobalamin binding"/>
    <property type="evidence" value="ECO:0007669"/>
    <property type="project" value="InterPro"/>
</dbReference>
<reference evidence="7 8" key="1">
    <citation type="submission" date="2017-04" db="EMBL/GenBank/DDBJ databases">
        <authorList>
            <person name="Afonso C.L."/>
            <person name="Miller P.J."/>
            <person name="Scott M.A."/>
            <person name="Spackman E."/>
            <person name="Goraichik I."/>
            <person name="Dimitrov K.M."/>
            <person name="Suarez D.L."/>
            <person name="Swayne D.E."/>
        </authorList>
    </citation>
    <scope>NUCLEOTIDE SEQUENCE [LARGE SCALE GENOMIC DNA]</scope>
    <source>
        <strain evidence="7 8">DSM 13146</strain>
    </source>
</reference>
<dbReference type="SFLD" id="SFLDS00029">
    <property type="entry name" value="Radical_SAM"/>
    <property type="match status" value="1"/>
</dbReference>
<keyword evidence="5" id="KW-0411">Iron-sulfur</keyword>
<dbReference type="Pfam" id="PF04055">
    <property type="entry name" value="Radical_SAM"/>
    <property type="match status" value="1"/>
</dbReference>
<dbReference type="InterPro" id="IPR034466">
    <property type="entry name" value="Methyltransferase_Class_B"/>
</dbReference>
<sequence length="498" mass="57556">MKILMVYPQVAETFWSFKHALKLVRRKAAFPPLGLLTVSALLPQHWERRLVDLNVQPLEDHQIQWADYVFVSAMIAQRQSTQKVVARCKALGVPVVGGGPLFYGYAEDFPDVDHMVIGEGEAILDQVAADLETGRARRVYRSDLHPPLDTTPIPHWDLIQIKQYASMAIQYSRGCPYNCEFCDIVVLNGRRPRTKSPEQMIEELEALYRRRWRGSVFIVDDNFIGNKSRVKGVLEEIIRWQERRGRKFSFFTEASVDLAEDPELMDLMVRAGFNKVFLGLETPEAASLQECGKVQNLRRSLDESVSIIQKHGLAVMGGFIIGFDNDPPDIFQRQVQFVQSAGVVTAMIGLLTAVPETRLYKRLEREGRLLFKASGDNTCTDGTLNFIPRMDREKILEGYRWVMDTIYSPQMYYERIKAFLESYEPRAKAALEKNDLITLLRSFWYLGVRDTKESRACYWKLIKESILHYRRSLVDVVTFLVYGYHFRKLFWRGSRKQA</sequence>
<dbReference type="Pfam" id="PF02310">
    <property type="entry name" value="B12-binding"/>
    <property type="match status" value="1"/>
</dbReference>
<dbReference type="CDD" id="cd01335">
    <property type="entry name" value="Radical_SAM"/>
    <property type="match status" value="1"/>
</dbReference>
<evidence type="ECO:0000313" key="8">
    <source>
        <dbReference type="Proteomes" id="UP000192783"/>
    </source>
</evidence>
<dbReference type="PROSITE" id="PS51918">
    <property type="entry name" value="RADICAL_SAM"/>
    <property type="match status" value="1"/>
</dbReference>
<name>A0A1W1X1Q3_9BACT</name>
<dbReference type="InterPro" id="IPR058240">
    <property type="entry name" value="rSAM_sf"/>
</dbReference>
<comment type="cofactor">
    <cofactor evidence="1">
        <name>[4Fe-4S] cluster</name>
        <dbReference type="ChEBI" id="CHEBI:49883"/>
    </cofactor>
</comment>
<dbReference type="GO" id="GO:0046872">
    <property type="term" value="F:metal ion binding"/>
    <property type="evidence" value="ECO:0007669"/>
    <property type="project" value="UniProtKB-KW"/>
</dbReference>
<dbReference type="InterPro" id="IPR007197">
    <property type="entry name" value="rSAM"/>
</dbReference>
<keyword evidence="3" id="KW-0479">Metal-binding</keyword>
<accession>A0A1W1X1Q3</accession>
<dbReference type="RefSeq" id="WP_084055866.1">
    <property type="nucleotide sequence ID" value="NZ_FWXF01000001.1"/>
</dbReference>
<dbReference type="OrthoDB" id="9762608at2"/>
<dbReference type="GO" id="GO:0005829">
    <property type="term" value="C:cytosol"/>
    <property type="evidence" value="ECO:0007669"/>
    <property type="project" value="TreeGrafter"/>
</dbReference>
<dbReference type="SFLD" id="SFLDG01082">
    <property type="entry name" value="B12-binding_domain_containing"/>
    <property type="match status" value="1"/>
</dbReference>
<dbReference type="GO" id="GO:0003824">
    <property type="term" value="F:catalytic activity"/>
    <property type="evidence" value="ECO:0007669"/>
    <property type="project" value="InterPro"/>
</dbReference>
<dbReference type="InterPro" id="IPR025274">
    <property type="entry name" value="DUF4070"/>
</dbReference>
<protein>
    <submittedName>
        <fullName evidence="7">Radical SAM superfamily enzyme YgiQ, UPF0313 family</fullName>
    </submittedName>
</protein>
<organism evidence="7 8">
    <name type="scientific">Desulfacinum hydrothermale DSM 13146</name>
    <dbReference type="NCBI Taxonomy" id="1121390"/>
    <lineage>
        <taxon>Bacteria</taxon>
        <taxon>Pseudomonadati</taxon>
        <taxon>Thermodesulfobacteriota</taxon>
        <taxon>Syntrophobacteria</taxon>
        <taxon>Syntrophobacterales</taxon>
        <taxon>Syntrophobacteraceae</taxon>
        <taxon>Desulfacinum</taxon>
    </lineage>
</organism>
<dbReference type="InterPro" id="IPR051198">
    <property type="entry name" value="BchE-like"/>
</dbReference>
<dbReference type="SUPFAM" id="SSF102114">
    <property type="entry name" value="Radical SAM enzymes"/>
    <property type="match status" value="1"/>
</dbReference>
<dbReference type="InterPro" id="IPR006638">
    <property type="entry name" value="Elp3/MiaA/NifB-like_rSAM"/>
</dbReference>
<dbReference type="GO" id="GO:0051536">
    <property type="term" value="F:iron-sulfur cluster binding"/>
    <property type="evidence" value="ECO:0007669"/>
    <property type="project" value="UniProtKB-KW"/>
</dbReference>
<gene>
    <name evidence="7" type="ORF">SAMN02746041_00410</name>
</gene>
<evidence type="ECO:0000256" key="2">
    <source>
        <dbReference type="ARBA" id="ARBA00022691"/>
    </source>
</evidence>
<keyword evidence="4" id="KW-0408">Iron</keyword>
<evidence type="ECO:0000256" key="1">
    <source>
        <dbReference type="ARBA" id="ARBA00001966"/>
    </source>
</evidence>
<evidence type="ECO:0000313" key="7">
    <source>
        <dbReference type="EMBL" id="SMC17835.1"/>
    </source>
</evidence>
<feature type="domain" description="Radical SAM core" evidence="6">
    <location>
        <begin position="159"/>
        <end position="391"/>
    </location>
</feature>
<evidence type="ECO:0000259" key="6">
    <source>
        <dbReference type="PROSITE" id="PS51918"/>
    </source>
</evidence>
<dbReference type="InterPro" id="IPR034530">
    <property type="entry name" value="HpnP-like"/>
</dbReference>
<dbReference type="PANTHER" id="PTHR43409:SF3">
    <property type="entry name" value="HYPOTHETICAL METHYLTRANSFERASE"/>
    <property type="match status" value="1"/>
</dbReference>
<dbReference type="Proteomes" id="UP000192783">
    <property type="component" value="Unassembled WGS sequence"/>
</dbReference>
<dbReference type="SMART" id="SM00729">
    <property type="entry name" value="Elp3"/>
    <property type="match status" value="1"/>
</dbReference>
<dbReference type="SFLD" id="SFLDG01123">
    <property type="entry name" value="methyltransferase_(Class_B)"/>
    <property type="match status" value="1"/>
</dbReference>
<proteinExistence type="predicted"/>
<dbReference type="SFLD" id="SFLDF00303">
    <property type="entry name" value="hopanoid_C2-methyltransferase"/>
    <property type="match status" value="1"/>
</dbReference>
<dbReference type="Pfam" id="PF13282">
    <property type="entry name" value="DUF4070"/>
    <property type="match status" value="1"/>
</dbReference>
<dbReference type="STRING" id="1121390.SAMN02746041_00410"/>
<evidence type="ECO:0000256" key="4">
    <source>
        <dbReference type="ARBA" id="ARBA00023004"/>
    </source>
</evidence>
<keyword evidence="8" id="KW-1185">Reference proteome</keyword>
<dbReference type="EMBL" id="FWXF01000001">
    <property type="protein sequence ID" value="SMC17835.1"/>
    <property type="molecule type" value="Genomic_DNA"/>
</dbReference>
<dbReference type="PANTHER" id="PTHR43409">
    <property type="entry name" value="ANAEROBIC MAGNESIUM-PROTOPORPHYRIN IX MONOMETHYL ESTER CYCLASE-RELATED"/>
    <property type="match status" value="1"/>
</dbReference>
<dbReference type="InterPro" id="IPR023404">
    <property type="entry name" value="rSAM_horseshoe"/>
</dbReference>
<dbReference type="Gene3D" id="3.40.50.280">
    <property type="entry name" value="Cobalamin-binding domain"/>
    <property type="match status" value="1"/>
</dbReference>